<sequence length="290" mass="33602">MTKQFEDVDWNSEVLDESKINFIKISPKIEIRYYRSFLHSENTPTILFVHGFGLFMDSYAPFILALNKYFNVIALDNPGHGYSSELANYSLDFILHAIQSFISHQRLTDFHIVGHSLGGYLAICLRSLYPGNCLVAITPAGIEVVTSPLIKLAKNKTLNKVLRGCWKSTFKAILSKTSQLLEFQLPKQQEYDDIWYRKHIDKHRKYVNSQLMYLRDFEFNGGEEVFLNIKDSRNLFILCIDDTYIDSAKVEKFVCDNQIGEVTWYDAIHQITQAIPHQLAQRVKSFILEK</sequence>
<dbReference type="OrthoDB" id="190201at2759"/>
<accession>V6LSV4</accession>
<dbReference type="PANTHER" id="PTHR43798">
    <property type="entry name" value="MONOACYLGLYCEROL LIPASE"/>
    <property type="match status" value="1"/>
</dbReference>
<reference evidence="3" key="2">
    <citation type="submission" date="2020-12" db="EMBL/GenBank/DDBJ databases">
        <title>New Spironucleus salmonicida genome in near-complete chromosomes.</title>
        <authorList>
            <person name="Xu F."/>
            <person name="Kurt Z."/>
            <person name="Jimenez-Gonzalez A."/>
            <person name="Astvaldsson A."/>
            <person name="Andersson J.O."/>
            <person name="Svard S.G."/>
        </authorList>
    </citation>
    <scope>NUCLEOTIDE SEQUENCE</scope>
    <source>
        <strain evidence="3">ATCC 50377</strain>
    </source>
</reference>
<dbReference type="AlphaFoldDB" id="V6LSV4"/>
<reference evidence="2 3" key="1">
    <citation type="journal article" date="2014" name="PLoS Genet.">
        <title>The Genome of Spironucleus salmonicida Highlights a Fish Pathogen Adapted to Fluctuating Environments.</title>
        <authorList>
            <person name="Xu F."/>
            <person name="Jerlstrom-Hultqvist J."/>
            <person name="Einarsson E."/>
            <person name="Astvaldsson A."/>
            <person name="Svard S.G."/>
            <person name="Andersson J.O."/>
        </authorList>
    </citation>
    <scope>NUCLEOTIDE SEQUENCE</scope>
    <source>
        <strain evidence="3">ATCC 50377</strain>
    </source>
</reference>
<dbReference type="EMBL" id="KI546043">
    <property type="protein sequence ID" value="EST47338.1"/>
    <property type="molecule type" value="Genomic_DNA"/>
</dbReference>
<dbReference type="GO" id="GO:0047372">
    <property type="term" value="F:monoacylglycerol lipase activity"/>
    <property type="evidence" value="ECO:0007669"/>
    <property type="project" value="TreeGrafter"/>
</dbReference>
<dbReference type="GO" id="GO:0016020">
    <property type="term" value="C:membrane"/>
    <property type="evidence" value="ECO:0007669"/>
    <property type="project" value="TreeGrafter"/>
</dbReference>
<dbReference type="SUPFAM" id="SSF53474">
    <property type="entry name" value="alpha/beta-Hydrolases"/>
    <property type="match status" value="1"/>
</dbReference>
<evidence type="ECO:0000313" key="3">
    <source>
        <dbReference type="EMBL" id="KAH0571696.1"/>
    </source>
</evidence>
<gene>
    <name evidence="2" type="ORF">SS50377_12612</name>
    <name evidence="3" type="ORF">SS50377_25887</name>
</gene>
<dbReference type="GO" id="GO:0046464">
    <property type="term" value="P:acylglycerol catabolic process"/>
    <property type="evidence" value="ECO:0007669"/>
    <property type="project" value="TreeGrafter"/>
</dbReference>
<dbReference type="InterPro" id="IPR050266">
    <property type="entry name" value="AB_hydrolase_sf"/>
</dbReference>
<dbReference type="Proteomes" id="UP000018208">
    <property type="component" value="Unassembled WGS sequence"/>
</dbReference>
<keyword evidence="2" id="KW-0378">Hydrolase</keyword>
<name>V6LSV4_9EUKA</name>
<dbReference type="Gene3D" id="3.40.50.1820">
    <property type="entry name" value="alpha/beta hydrolase"/>
    <property type="match status" value="1"/>
</dbReference>
<dbReference type="Pfam" id="PF12697">
    <property type="entry name" value="Abhydrolase_6"/>
    <property type="match status" value="1"/>
</dbReference>
<feature type="domain" description="AB hydrolase-1" evidence="1">
    <location>
        <begin position="46"/>
        <end position="144"/>
    </location>
</feature>
<evidence type="ECO:0000259" key="1">
    <source>
        <dbReference type="Pfam" id="PF12697"/>
    </source>
</evidence>
<organism evidence="2">
    <name type="scientific">Spironucleus salmonicida</name>
    <dbReference type="NCBI Taxonomy" id="348837"/>
    <lineage>
        <taxon>Eukaryota</taxon>
        <taxon>Metamonada</taxon>
        <taxon>Diplomonadida</taxon>
        <taxon>Hexamitidae</taxon>
        <taxon>Hexamitinae</taxon>
        <taxon>Spironucleus</taxon>
    </lineage>
</organism>
<proteinExistence type="predicted"/>
<evidence type="ECO:0000313" key="4">
    <source>
        <dbReference type="Proteomes" id="UP000018208"/>
    </source>
</evidence>
<protein>
    <submittedName>
        <fullName evidence="2 3">Alpha/beta hydrolase</fullName>
    </submittedName>
</protein>
<evidence type="ECO:0000313" key="2">
    <source>
        <dbReference type="EMBL" id="EST47338.1"/>
    </source>
</evidence>
<dbReference type="EMBL" id="AUWU02000006">
    <property type="protein sequence ID" value="KAH0571696.1"/>
    <property type="molecule type" value="Genomic_DNA"/>
</dbReference>
<keyword evidence="4" id="KW-1185">Reference proteome</keyword>
<dbReference type="VEuPathDB" id="GiardiaDB:SS50377_25887"/>
<dbReference type="InterPro" id="IPR000073">
    <property type="entry name" value="AB_hydrolase_1"/>
</dbReference>
<dbReference type="PANTHER" id="PTHR43798:SF5">
    <property type="entry name" value="MONOACYLGLYCEROL LIPASE ABHD6"/>
    <property type="match status" value="1"/>
</dbReference>
<dbReference type="PRINTS" id="PR00111">
    <property type="entry name" value="ABHYDROLASE"/>
</dbReference>
<dbReference type="InterPro" id="IPR029058">
    <property type="entry name" value="AB_hydrolase_fold"/>
</dbReference>